<dbReference type="PROSITE" id="PS51682">
    <property type="entry name" value="SAM_OMT_I"/>
    <property type="match status" value="1"/>
</dbReference>
<evidence type="ECO:0000256" key="2">
    <source>
        <dbReference type="ARBA" id="ARBA00022679"/>
    </source>
</evidence>
<reference evidence="6" key="1">
    <citation type="journal article" date="2023" name="Nat. Commun.">
        <title>Diploid and tetraploid genomes of Acorus and the evolution of monocots.</title>
        <authorList>
            <person name="Ma L."/>
            <person name="Liu K.W."/>
            <person name="Li Z."/>
            <person name="Hsiao Y.Y."/>
            <person name="Qi Y."/>
            <person name="Fu T."/>
            <person name="Tang G.D."/>
            <person name="Zhang D."/>
            <person name="Sun W.H."/>
            <person name="Liu D.K."/>
            <person name="Li Y."/>
            <person name="Chen G.Z."/>
            <person name="Liu X.D."/>
            <person name="Liao X.Y."/>
            <person name="Jiang Y.T."/>
            <person name="Yu X."/>
            <person name="Hao Y."/>
            <person name="Huang J."/>
            <person name="Zhao X.W."/>
            <person name="Ke S."/>
            <person name="Chen Y.Y."/>
            <person name="Wu W.L."/>
            <person name="Hsu J.L."/>
            <person name="Lin Y.F."/>
            <person name="Huang M.D."/>
            <person name="Li C.Y."/>
            <person name="Huang L."/>
            <person name="Wang Z.W."/>
            <person name="Zhao X."/>
            <person name="Zhong W.Y."/>
            <person name="Peng D.H."/>
            <person name="Ahmad S."/>
            <person name="Lan S."/>
            <person name="Zhang J.S."/>
            <person name="Tsai W.C."/>
            <person name="Van de Peer Y."/>
            <person name="Liu Z.J."/>
        </authorList>
    </citation>
    <scope>NUCLEOTIDE SEQUENCE</scope>
    <source>
        <strain evidence="6">CP</strain>
    </source>
</reference>
<dbReference type="Proteomes" id="UP001180020">
    <property type="component" value="Unassembled WGS sequence"/>
</dbReference>
<keyword evidence="1" id="KW-0489">Methyltransferase</keyword>
<accession>A0AAV9E186</accession>
<dbReference type="Pfam" id="PF01596">
    <property type="entry name" value="Methyltransf_3"/>
    <property type="match status" value="1"/>
</dbReference>
<dbReference type="GO" id="GO:0046872">
    <property type="term" value="F:metal ion binding"/>
    <property type="evidence" value="ECO:0007669"/>
    <property type="project" value="UniProtKB-KW"/>
</dbReference>
<dbReference type="PANTHER" id="PTHR10509">
    <property type="entry name" value="O-METHYLTRANSFERASE-RELATED"/>
    <property type="match status" value="1"/>
</dbReference>
<reference evidence="6" key="2">
    <citation type="submission" date="2023-06" db="EMBL/GenBank/DDBJ databases">
        <authorList>
            <person name="Ma L."/>
            <person name="Liu K.-W."/>
            <person name="Li Z."/>
            <person name="Hsiao Y.-Y."/>
            <person name="Qi Y."/>
            <person name="Fu T."/>
            <person name="Tang G."/>
            <person name="Zhang D."/>
            <person name="Sun W.-H."/>
            <person name="Liu D.-K."/>
            <person name="Li Y."/>
            <person name="Chen G.-Z."/>
            <person name="Liu X.-D."/>
            <person name="Liao X.-Y."/>
            <person name="Jiang Y.-T."/>
            <person name="Yu X."/>
            <person name="Hao Y."/>
            <person name="Huang J."/>
            <person name="Zhao X.-W."/>
            <person name="Ke S."/>
            <person name="Chen Y.-Y."/>
            <person name="Wu W.-L."/>
            <person name="Hsu J.-L."/>
            <person name="Lin Y.-F."/>
            <person name="Huang M.-D."/>
            <person name="Li C.-Y."/>
            <person name="Huang L."/>
            <person name="Wang Z.-W."/>
            <person name="Zhao X."/>
            <person name="Zhong W.-Y."/>
            <person name="Peng D.-H."/>
            <person name="Ahmad S."/>
            <person name="Lan S."/>
            <person name="Zhang J.-S."/>
            <person name="Tsai W.-C."/>
            <person name="Van De Peer Y."/>
            <person name="Liu Z.-J."/>
        </authorList>
    </citation>
    <scope>NUCLEOTIDE SEQUENCE</scope>
    <source>
        <strain evidence="6">CP</strain>
        <tissue evidence="6">Leaves</tissue>
    </source>
</reference>
<dbReference type="GO" id="GO:0008171">
    <property type="term" value="F:O-methyltransferase activity"/>
    <property type="evidence" value="ECO:0007669"/>
    <property type="project" value="InterPro"/>
</dbReference>
<proteinExistence type="inferred from homology"/>
<comment type="caution">
    <text evidence="6">The sequence shown here is derived from an EMBL/GenBank/DDBJ whole genome shotgun (WGS) entry which is preliminary data.</text>
</comment>
<dbReference type="GO" id="GO:0032259">
    <property type="term" value="P:methylation"/>
    <property type="evidence" value="ECO:0007669"/>
    <property type="project" value="UniProtKB-KW"/>
</dbReference>
<sequence>MYIFETSVYPREHEELWRLRDVSTQQYFGFMTTPLEEGQLLSLLLKLMKAKKAIEIGVFMGYSLLTTLAFPEDGKMIPIDPDKEAFEKGLPYIRKANVERKIDFIHSKVLPILDNLLEDGSDEEGAFDFAFVDADKTSYGVYHERLMRLTRVGGFIVYDNTLW</sequence>
<name>A0AAV9E186_ACOCL</name>
<keyword evidence="7" id="KW-1185">Reference proteome</keyword>
<dbReference type="PANTHER" id="PTHR10509:SF34">
    <property type="entry name" value="TAPETUM-SPECIFIC METHYLTRANSFERASE 1"/>
    <property type="match status" value="1"/>
</dbReference>
<dbReference type="InterPro" id="IPR029063">
    <property type="entry name" value="SAM-dependent_MTases_sf"/>
</dbReference>
<dbReference type="InterPro" id="IPR002935">
    <property type="entry name" value="SAM_O-MeTrfase"/>
</dbReference>
<comment type="similarity">
    <text evidence="5">Belongs to the class I-like SAM-binding methyltransferase superfamily. Cation-dependent O-methyltransferase family.</text>
</comment>
<evidence type="ECO:0000313" key="6">
    <source>
        <dbReference type="EMBL" id="KAK1307356.1"/>
    </source>
</evidence>
<organism evidence="6 7">
    <name type="scientific">Acorus calamus</name>
    <name type="common">Sweet flag</name>
    <dbReference type="NCBI Taxonomy" id="4465"/>
    <lineage>
        <taxon>Eukaryota</taxon>
        <taxon>Viridiplantae</taxon>
        <taxon>Streptophyta</taxon>
        <taxon>Embryophyta</taxon>
        <taxon>Tracheophyta</taxon>
        <taxon>Spermatophyta</taxon>
        <taxon>Magnoliopsida</taxon>
        <taxon>Liliopsida</taxon>
        <taxon>Acoraceae</taxon>
        <taxon>Acorus</taxon>
    </lineage>
</organism>
<evidence type="ECO:0000256" key="5">
    <source>
        <dbReference type="ARBA" id="ARBA00023453"/>
    </source>
</evidence>
<evidence type="ECO:0000256" key="4">
    <source>
        <dbReference type="ARBA" id="ARBA00022723"/>
    </source>
</evidence>
<keyword evidence="4" id="KW-0479">Metal-binding</keyword>
<protein>
    <submittedName>
        <fullName evidence="6">Flavonoid 3',5'-methyltransferase</fullName>
    </submittedName>
</protein>
<dbReference type="AlphaFoldDB" id="A0AAV9E186"/>
<keyword evidence="3" id="KW-0949">S-adenosyl-L-methionine</keyword>
<gene>
    <name evidence="6" type="primary">FAOMT</name>
    <name evidence="6" type="ORF">QJS10_CPA10g01583</name>
</gene>
<keyword evidence="2" id="KW-0808">Transferase</keyword>
<evidence type="ECO:0000256" key="3">
    <source>
        <dbReference type="ARBA" id="ARBA00022691"/>
    </source>
</evidence>
<dbReference type="InterPro" id="IPR050362">
    <property type="entry name" value="Cation-dep_OMT"/>
</dbReference>
<dbReference type="GO" id="GO:0008757">
    <property type="term" value="F:S-adenosylmethionine-dependent methyltransferase activity"/>
    <property type="evidence" value="ECO:0007669"/>
    <property type="project" value="TreeGrafter"/>
</dbReference>
<evidence type="ECO:0000313" key="7">
    <source>
        <dbReference type="Proteomes" id="UP001180020"/>
    </source>
</evidence>
<dbReference type="Gene3D" id="3.40.50.150">
    <property type="entry name" value="Vaccinia Virus protein VP39"/>
    <property type="match status" value="1"/>
</dbReference>
<dbReference type="SUPFAM" id="SSF53335">
    <property type="entry name" value="S-adenosyl-L-methionine-dependent methyltransferases"/>
    <property type="match status" value="1"/>
</dbReference>
<evidence type="ECO:0000256" key="1">
    <source>
        <dbReference type="ARBA" id="ARBA00022603"/>
    </source>
</evidence>
<dbReference type="EMBL" id="JAUJYO010000010">
    <property type="protein sequence ID" value="KAK1307356.1"/>
    <property type="molecule type" value="Genomic_DNA"/>
</dbReference>